<comment type="caution">
    <text evidence="2">The sequence shown here is derived from an EMBL/GenBank/DDBJ whole genome shotgun (WGS) entry which is preliminary data.</text>
</comment>
<feature type="compositionally biased region" description="Basic and acidic residues" evidence="1">
    <location>
        <begin position="144"/>
        <end position="162"/>
    </location>
</feature>
<evidence type="ECO:0000313" key="3">
    <source>
        <dbReference type="Proteomes" id="UP000823775"/>
    </source>
</evidence>
<reference evidence="2 3" key="1">
    <citation type="journal article" date="2021" name="BMC Genomics">
        <title>Datura genome reveals duplications of psychoactive alkaloid biosynthetic genes and high mutation rate following tissue culture.</title>
        <authorList>
            <person name="Rajewski A."/>
            <person name="Carter-House D."/>
            <person name="Stajich J."/>
            <person name="Litt A."/>
        </authorList>
    </citation>
    <scope>NUCLEOTIDE SEQUENCE [LARGE SCALE GENOMIC DNA]</scope>
    <source>
        <strain evidence="2">AR-01</strain>
    </source>
</reference>
<keyword evidence="3" id="KW-1185">Reference proteome</keyword>
<evidence type="ECO:0000313" key="2">
    <source>
        <dbReference type="EMBL" id="MCD7458301.1"/>
    </source>
</evidence>
<protein>
    <submittedName>
        <fullName evidence="2">Uncharacterized protein</fullName>
    </submittedName>
</protein>
<gene>
    <name evidence="2" type="ORF">HAX54_037829</name>
</gene>
<sequence length="205" mass="23005">MASSSNSPFLVGRTSTHTPHPFENSPISETIPGSSYKAPSPTQVPPSYENSNDNIPIDNICEEGERNLGKTKGKAAAEKFGQNEEALPTIGDTFESKNDEEEYNLSLSLKWERPKTLKTTLARKHIIMKTSPPKRPRTRGALRRLVERKKEMSKRKIQDSKKDARKRKIPNIVELDDCSDEVHSPSESIPALEEHAPTSSKRNRT</sequence>
<dbReference type="Proteomes" id="UP000823775">
    <property type="component" value="Unassembled WGS sequence"/>
</dbReference>
<proteinExistence type="predicted"/>
<accession>A0ABS8SHJ1</accession>
<feature type="region of interest" description="Disordered" evidence="1">
    <location>
        <begin position="131"/>
        <end position="205"/>
    </location>
</feature>
<evidence type="ECO:0000256" key="1">
    <source>
        <dbReference type="SAM" id="MobiDB-lite"/>
    </source>
</evidence>
<dbReference type="EMBL" id="JACEIK010000511">
    <property type="protein sequence ID" value="MCD7458301.1"/>
    <property type="molecule type" value="Genomic_DNA"/>
</dbReference>
<name>A0ABS8SHJ1_DATST</name>
<feature type="compositionally biased region" description="Polar residues" evidence="1">
    <location>
        <begin position="1"/>
        <end position="18"/>
    </location>
</feature>
<feature type="region of interest" description="Disordered" evidence="1">
    <location>
        <begin position="1"/>
        <end position="90"/>
    </location>
</feature>
<feature type="compositionally biased region" description="Basic residues" evidence="1">
    <location>
        <begin position="131"/>
        <end position="142"/>
    </location>
</feature>
<organism evidence="2 3">
    <name type="scientific">Datura stramonium</name>
    <name type="common">Jimsonweed</name>
    <name type="synonym">Common thornapple</name>
    <dbReference type="NCBI Taxonomy" id="4076"/>
    <lineage>
        <taxon>Eukaryota</taxon>
        <taxon>Viridiplantae</taxon>
        <taxon>Streptophyta</taxon>
        <taxon>Embryophyta</taxon>
        <taxon>Tracheophyta</taxon>
        <taxon>Spermatophyta</taxon>
        <taxon>Magnoliopsida</taxon>
        <taxon>eudicotyledons</taxon>
        <taxon>Gunneridae</taxon>
        <taxon>Pentapetalae</taxon>
        <taxon>asterids</taxon>
        <taxon>lamiids</taxon>
        <taxon>Solanales</taxon>
        <taxon>Solanaceae</taxon>
        <taxon>Solanoideae</taxon>
        <taxon>Datureae</taxon>
        <taxon>Datura</taxon>
    </lineage>
</organism>